<proteinExistence type="predicted"/>
<dbReference type="KEGG" id="vg:14697569"/>
<dbReference type="RefSeq" id="YP_007517846.1">
    <property type="nucleotide sequence ID" value="NC_020483.1"/>
</dbReference>
<name>M1IDY0_9CAUD</name>
<accession>M1IDY0</accession>
<keyword evidence="2" id="KW-1185">Reference proteome</keyword>
<dbReference type="EMBL" id="KC465901">
    <property type="protein sequence ID" value="AGE60616.1"/>
    <property type="molecule type" value="Genomic_DNA"/>
</dbReference>
<evidence type="ECO:0000313" key="1">
    <source>
        <dbReference type="EMBL" id="AGE60616.1"/>
    </source>
</evidence>
<dbReference type="GeneID" id="14697569"/>
<organism evidence="1 2">
    <name type="scientific">Pelagibacter phage HTVC019P</name>
    <dbReference type="NCBI Taxonomy" id="1283079"/>
    <lineage>
        <taxon>Viruses</taxon>
        <taxon>Duplodnaviria</taxon>
        <taxon>Heunggongvirae</taxon>
        <taxon>Uroviricota</taxon>
        <taxon>Caudoviricetes</taxon>
        <taxon>Autographivirales</taxon>
        <taxon>Pelagivirus</taxon>
        <taxon>Pelagivirus HTVC019P</taxon>
    </lineage>
</organism>
<reference evidence="1 2" key="1">
    <citation type="journal article" date="2013" name="Nature">
        <title>Abundant SAR11 viruses in the ocean.</title>
        <authorList>
            <person name="Zhao Y."/>
            <person name="Temperton B."/>
            <person name="Thrash J.C."/>
            <person name="Schwalbach M.S."/>
            <person name="Vergin K.L."/>
            <person name="Landry Z.C."/>
            <person name="Ellisman M."/>
            <person name="Deerinck T."/>
            <person name="Sullivan M.B."/>
            <person name="Giovannoni S.J."/>
        </authorList>
    </citation>
    <scope>NUCLEOTIDE SEQUENCE [LARGE SCALE GENOMIC DNA]</scope>
</reference>
<evidence type="ECO:0000313" key="2">
    <source>
        <dbReference type="Proteomes" id="UP000011295"/>
    </source>
</evidence>
<protein>
    <submittedName>
        <fullName evidence="1">Virion structural protein</fullName>
    </submittedName>
</protein>
<dbReference type="Proteomes" id="UP000011295">
    <property type="component" value="Segment"/>
</dbReference>
<dbReference type="OrthoDB" id="40374at10239"/>
<sequence>MANNFNSTTASLADATLTTVKTTTSNKQVMIGCLVSNTGTTSILVDIVLNDGSNDRYIVKQAPVPIGGALEAISGKVIIPSGGSVKVKSDNASGIADVIISTLEDVA</sequence>